<evidence type="ECO:0000256" key="6">
    <source>
        <dbReference type="ARBA" id="ARBA00022989"/>
    </source>
</evidence>
<reference evidence="10 11" key="1">
    <citation type="submission" date="2017-06" db="EMBL/GenBank/DDBJ databases">
        <title>Draft genome sequence of a variant of Elsinoe murrayae.</title>
        <authorList>
            <person name="Cheng Q."/>
        </authorList>
    </citation>
    <scope>NUCLEOTIDE SEQUENCE [LARGE SCALE GENOMIC DNA]</scope>
    <source>
        <strain evidence="10 11">CQ-2017a</strain>
    </source>
</reference>
<keyword evidence="11" id="KW-1185">Reference proteome</keyword>
<evidence type="ECO:0000256" key="3">
    <source>
        <dbReference type="ARBA" id="ARBA00008321"/>
    </source>
</evidence>
<evidence type="ECO:0000256" key="5">
    <source>
        <dbReference type="ARBA" id="ARBA00022692"/>
    </source>
</evidence>
<evidence type="ECO:0000256" key="8">
    <source>
        <dbReference type="SAM" id="MobiDB-lite"/>
    </source>
</evidence>
<dbReference type="Proteomes" id="UP000243797">
    <property type="component" value="Unassembled WGS sequence"/>
</dbReference>
<dbReference type="OrthoDB" id="196709at2759"/>
<evidence type="ECO:0008006" key="12">
    <source>
        <dbReference type="Google" id="ProtNLM"/>
    </source>
</evidence>
<comment type="similarity">
    <text evidence="3">Belongs to the PIGC family.</text>
</comment>
<dbReference type="Pfam" id="PF06432">
    <property type="entry name" value="GPI2"/>
    <property type="match status" value="1"/>
</dbReference>
<evidence type="ECO:0000313" key="11">
    <source>
        <dbReference type="Proteomes" id="UP000243797"/>
    </source>
</evidence>
<dbReference type="UniPathway" id="UPA00196"/>
<feature type="region of interest" description="Disordered" evidence="8">
    <location>
        <begin position="210"/>
        <end position="292"/>
    </location>
</feature>
<feature type="compositionally biased region" description="Polar residues" evidence="8">
    <location>
        <begin position="59"/>
        <end position="68"/>
    </location>
</feature>
<comment type="pathway">
    <text evidence="2">Glycolipid biosynthesis; glycosylphosphatidylinositol-anchor biosynthesis.</text>
</comment>
<evidence type="ECO:0000256" key="1">
    <source>
        <dbReference type="ARBA" id="ARBA00004141"/>
    </source>
</evidence>
<feature type="compositionally biased region" description="Pro residues" evidence="8">
    <location>
        <begin position="14"/>
        <end position="23"/>
    </location>
</feature>
<feature type="compositionally biased region" description="Polar residues" evidence="8">
    <location>
        <begin position="210"/>
        <end position="242"/>
    </location>
</feature>
<feature type="compositionally biased region" description="Low complexity" evidence="8">
    <location>
        <begin position="243"/>
        <end position="265"/>
    </location>
</feature>
<dbReference type="AlphaFoldDB" id="A0A2K1QM24"/>
<proteinExistence type="inferred from homology"/>
<name>A0A2K1QM24_9PEZI</name>
<dbReference type="GO" id="GO:0006506">
    <property type="term" value="P:GPI anchor biosynthetic process"/>
    <property type="evidence" value="ECO:0007669"/>
    <property type="project" value="UniProtKB-UniPathway"/>
</dbReference>
<dbReference type="PANTHER" id="PTHR12982:SF0">
    <property type="entry name" value="PHOSPHATIDYLINOSITOL N-ACETYLGLUCOSAMINYLTRANSFERASE SUBUNIT C"/>
    <property type="match status" value="1"/>
</dbReference>
<dbReference type="GO" id="GO:0000506">
    <property type="term" value="C:glycosylphosphatidylinositol-N-acetylglucosaminyltransferase (GPI-GnT) complex"/>
    <property type="evidence" value="ECO:0007669"/>
    <property type="project" value="TreeGrafter"/>
</dbReference>
<feature type="compositionally biased region" description="Polar residues" evidence="8">
    <location>
        <begin position="266"/>
        <end position="275"/>
    </location>
</feature>
<dbReference type="STRING" id="2082308.A0A2K1QM24"/>
<sequence length="523" mass="57015">MSPPVGISQLVPPLLSPDLPPQAPLSSHLRPEDAYSTLPGHSQTPPRKLRKSSPLGRSDTITASNNAGEGSRSRLREKRRTRDAASGTARKRGTWKKLLWVKQAYPDNYTDELQFLSHLQRNPRLRPYEFWPLVADSTIIVQHIASVIIFICCFIGIFQERVSPVAVVSWATIGTVLGWVLRDWWISWEEEQRLEEELIQAAEKLDQANTANGDIQGNDTDSLVNGSTTPGSDSLGISLSGNTTSTRGASRATSIGSLSGAASGLHSRNSSTTSEPRLITNHHPLSPIKDIPTPTTPLPSLTTGHPSGAGTFATYSHYPPYEGRISRFSPRNQERLATAKSAILIYCALLGLSPILKSLTKSTSPDSIWAISSWLIIINVFTFDYGAGVEAKYPAPLATNAALMASTVLASRLPSTTHVFSLTLFSIEVFGLFPVFRRHLRHVSYNGHLMLTGCLIVAAGAGLCMTITGGGWRAAVVGLVLGGVLTCLAMGMTSWWLIGLQRYKNEIRGPWDPARPVIRRHWD</sequence>
<keyword evidence="7 9" id="KW-0472">Membrane</keyword>
<accession>A0A2K1QM24</accession>
<feature type="transmembrane region" description="Helical" evidence="9">
    <location>
        <begin position="448"/>
        <end position="468"/>
    </location>
</feature>
<dbReference type="InterPro" id="IPR009450">
    <property type="entry name" value="Plno_GlcNAc_GPI2"/>
</dbReference>
<feature type="transmembrane region" description="Helical" evidence="9">
    <location>
        <begin position="130"/>
        <end position="158"/>
    </location>
</feature>
<feature type="transmembrane region" description="Helical" evidence="9">
    <location>
        <begin position="419"/>
        <end position="436"/>
    </location>
</feature>
<keyword evidence="4" id="KW-0337">GPI-anchor biosynthesis</keyword>
<dbReference type="EMBL" id="NKHZ01000060">
    <property type="protein sequence ID" value="PNS15992.1"/>
    <property type="molecule type" value="Genomic_DNA"/>
</dbReference>
<feature type="transmembrane region" description="Helical" evidence="9">
    <location>
        <begin position="368"/>
        <end position="386"/>
    </location>
</feature>
<keyword evidence="6 9" id="KW-1133">Transmembrane helix</keyword>
<feature type="region of interest" description="Disordered" evidence="8">
    <location>
        <begin position="1"/>
        <end position="89"/>
    </location>
</feature>
<evidence type="ECO:0000256" key="2">
    <source>
        <dbReference type="ARBA" id="ARBA00004687"/>
    </source>
</evidence>
<comment type="caution">
    <text evidence="10">The sequence shown here is derived from an EMBL/GenBank/DDBJ whole genome shotgun (WGS) entry which is preliminary data.</text>
</comment>
<evidence type="ECO:0000313" key="10">
    <source>
        <dbReference type="EMBL" id="PNS15992.1"/>
    </source>
</evidence>
<organism evidence="10 11">
    <name type="scientific">Sphaceloma murrayae</name>
    <dbReference type="NCBI Taxonomy" id="2082308"/>
    <lineage>
        <taxon>Eukaryota</taxon>
        <taxon>Fungi</taxon>
        <taxon>Dikarya</taxon>
        <taxon>Ascomycota</taxon>
        <taxon>Pezizomycotina</taxon>
        <taxon>Dothideomycetes</taxon>
        <taxon>Dothideomycetidae</taxon>
        <taxon>Myriangiales</taxon>
        <taxon>Elsinoaceae</taxon>
        <taxon>Sphaceloma</taxon>
    </lineage>
</organism>
<dbReference type="FunCoup" id="A0A2K1QM24">
    <property type="interactions" value="514"/>
</dbReference>
<protein>
    <recommendedName>
        <fullName evidence="12">Phosphatidylinositol N-acetylglucosaminyltransferase GPI2 subunit</fullName>
    </recommendedName>
</protein>
<comment type="subcellular location">
    <subcellularLocation>
        <location evidence="1">Membrane</location>
        <topology evidence="1">Multi-pass membrane protein</topology>
    </subcellularLocation>
</comment>
<evidence type="ECO:0000256" key="7">
    <source>
        <dbReference type="ARBA" id="ARBA00023136"/>
    </source>
</evidence>
<keyword evidence="5 9" id="KW-0812">Transmembrane</keyword>
<feature type="transmembrane region" description="Helical" evidence="9">
    <location>
        <begin position="474"/>
        <end position="498"/>
    </location>
</feature>
<gene>
    <name evidence="10" type="ORF">CAC42_4393</name>
</gene>
<evidence type="ECO:0000256" key="9">
    <source>
        <dbReference type="SAM" id="Phobius"/>
    </source>
</evidence>
<evidence type="ECO:0000256" key="4">
    <source>
        <dbReference type="ARBA" id="ARBA00022502"/>
    </source>
</evidence>
<dbReference type="InParanoid" id="A0A2K1QM24"/>
<dbReference type="PANTHER" id="PTHR12982">
    <property type="entry name" value="PHOSPHATIDYLINOSITOL GLYCAN, CLASS C"/>
    <property type="match status" value="1"/>
</dbReference>